<feature type="region of interest" description="Disordered" evidence="1">
    <location>
        <begin position="399"/>
        <end position="422"/>
    </location>
</feature>
<accession>A0ABT2QAB8</accession>
<name>A0ABT2QAB8_9EURY</name>
<dbReference type="Proteomes" id="UP001320972">
    <property type="component" value="Unassembled WGS sequence"/>
</dbReference>
<dbReference type="EMBL" id="JAOPKB010000001">
    <property type="protein sequence ID" value="MCU4971860.1"/>
    <property type="molecule type" value="Genomic_DNA"/>
</dbReference>
<sequence>MSEENSFKTISGDETTVQIGDHKGIETPFFAPEIKNWQNDLHVTLDYREALDDHNPIIVPAWDWPRLREKNSILQRKGEDETPTGKKEVEELEKDHPLIHYFPPELLAYRGKTNILRKYLLKRDKESKSDFKSALQDGDPERAIEELPKLTRPFIRSNLNPILNDFNIRKETVSNTGEDPEEIWKSLPDTHYDGFYRQIANEAMERSSAVVVPPVPQIQRYDGDLITAVCKANAKMSKFARRDGESRAYFHLYLHYTSFSDSHGDERDTASRALKILRSEVERGDYAGIAVTIYKGEEVFESSTPPRVGTFFENLGSFAEEQALPVICPRSEWLGFWATDSGVDGFSSLYNGSWVYRSGGAVDDVDQYGYTMVPSESRSLKLRSDDGKGIEDHIADEGLSGLDALPDEPPKPPSDFDPNNGLQSRYGTPFYYRRQFGKPQKLNHIWEARQVRSGDSPTARGRLEDSQNGYVEFDEES</sequence>
<proteinExistence type="predicted"/>
<organism evidence="2 3">
    <name type="scientific">Natronoglomus mannanivorans</name>
    <dbReference type="NCBI Taxonomy" id="2979990"/>
    <lineage>
        <taxon>Archaea</taxon>
        <taxon>Methanobacteriati</taxon>
        <taxon>Methanobacteriota</taxon>
        <taxon>Stenosarchaea group</taxon>
        <taxon>Halobacteria</taxon>
        <taxon>Halobacteriales</taxon>
        <taxon>Natrialbaceae</taxon>
        <taxon>Natronoglomus</taxon>
    </lineage>
</organism>
<gene>
    <name evidence="2" type="ORF">OB955_03795</name>
</gene>
<reference evidence="2 3" key="1">
    <citation type="submission" date="2022-09" db="EMBL/GenBank/DDBJ databases">
        <title>Enrichment on poylsaccharides allowed isolation of novel metabolic and taxonomic groups of Haloarchaea.</title>
        <authorList>
            <person name="Sorokin D.Y."/>
            <person name="Elcheninov A.G."/>
            <person name="Khizhniak T.V."/>
            <person name="Kolganova T.V."/>
            <person name="Kublanov I.V."/>
        </authorList>
    </citation>
    <scope>NUCLEOTIDE SEQUENCE [LARGE SCALE GENOMIC DNA]</scope>
    <source>
        <strain evidence="2 3">AArc-m2/3/4</strain>
    </source>
</reference>
<evidence type="ECO:0000256" key="1">
    <source>
        <dbReference type="SAM" id="MobiDB-lite"/>
    </source>
</evidence>
<dbReference type="RefSeq" id="WP_338007002.1">
    <property type="nucleotide sequence ID" value="NZ_JAOPKB010000001.1"/>
</dbReference>
<feature type="region of interest" description="Disordered" evidence="1">
    <location>
        <begin position="447"/>
        <end position="477"/>
    </location>
</feature>
<protein>
    <submittedName>
        <fullName evidence="2">Uncharacterized protein</fullName>
    </submittedName>
</protein>
<evidence type="ECO:0000313" key="2">
    <source>
        <dbReference type="EMBL" id="MCU4971860.1"/>
    </source>
</evidence>
<comment type="caution">
    <text evidence="2">The sequence shown here is derived from an EMBL/GenBank/DDBJ whole genome shotgun (WGS) entry which is preliminary data.</text>
</comment>
<evidence type="ECO:0000313" key="3">
    <source>
        <dbReference type="Proteomes" id="UP001320972"/>
    </source>
</evidence>
<keyword evidence="3" id="KW-1185">Reference proteome</keyword>